<reference evidence="5" key="1">
    <citation type="submission" date="2016-06" db="UniProtKB">
        <authorList>
            <consortium name="WormBaseParasite"/>
        </authorList>
    </citation>
    <scope>IDENTIFICATION</scope>
</reference>
<name>A0A183HRF6_9BILA</name>
<organism evidence="5">
    <name type="scientific">Onchocerca flexuosa</name>
    <dbReference type="NCBI Taxonomy" id="387005"/>
    <lineage>
        <taxon>Eukaryota</taxon>
        <taxon>Metazoa</taxon>
        <taxon>Ecdysozoa</taxon>
        <taxon>Nematoda</taxon>
        <taxon>Chromadorea</taxon>
        <taxon>Rhabditida</taxon>
        <taxon>Spirurina</taxon>
        <taxon>Spiruromorpha</taxon>
        <taxon>Filarioidea</taxon>
        <taxon>Onchocercidae</taxon>
        <taxon>Onchocerca</taxon>
    </lineage>
</organism>
<feature type="domain" description="SMARCC C-terminal" evidence="2">
    <location>
        <begin position="1"/>
        <end position="50"/>
    </location>
</feature>
<evidence type="ECO:0000313" key="4">
    <source>
        <dbReference type="Proteomes" id="UP000267606"/>
    </source>
</evidence>
<protein>
    <submittedName>
        <fullName evidence="5">SWIRM-assoc_1 domain-containing protein</fullName>
    </submittedName>
</protein>
<keyword evidence="4" id="KW-1185">Reference proteome</keyword>
<evidence type="ECO:0000256" key="1">
    <source>
        <dbReference type="SAM" id="MobiDB-lite"/>
    </source>
</evidence>
<evidence type="ECO:0000313" key="3">
    <source>
        <dbReference type="EMBL" id="VDO65619.1"/>
    </source>
</evidence>
<dbReference type="AlphaFoldDB" id="A0A183HRF6"/>
<proteinExistence type="predicted"/>
<evidence type="ECO:0000259" key="2">
    <source>
        <dbReference type="Pfam" id="PF16495"/>
    </source>
</evidence>
<evidence type="ECO:0000313" key="5">
    <source>
        <dbReference type="WBParaSite" id="OFLC_0001006701-mRNA-1"/>
    </source>
</evidence>
<dbReference type="Pfam" id="PF16495">
    <property type="entry name" value="SWIRM-assoc_1"/>
    <property type="match status" value="1"/>
</dbReference>
<dbReference type="STRING" id="387005.A0A183HRF6"/>
<sequence length="184" mass="19940">MKKLEMKLRHFDELEAIMDKEREALEYQRQQLILERQSFHMDQLRYLEQRAKHEAQSKLVAGGQLPPSLPPGFEVSGPPQPQQQVQVPTHSVGISTSSMSSTCPPGVGLASMQSQMSHDNAQKMDTSESPASAVSIGMPQVSQALLPASSGMTPQSNIAAVPLQPNITVVPPQPNITAVPPQPS</sequence>
<dbReference type="EMBL" id="UZAJ01013041">
    <property type="protein sequence ID" value="VDO65619.1"/>
    <property type="molecule type" value="Genomic_DNA"/>
</dbReference>
<reference evidence="3 4" key="2">
    <citation type="submission" date="2018-11" db="EMBL/GenBank/DDBJ databases">
        <authorList>
            <consortium name="Pathogen Informatics"/>
        </authorList>
    </citation>
    <scope>NUCLEOTIDE SEQUENCE [LARGE SCALE GENOMIC DNA]</scope>
</reference>
<dbReference type="Proteomes" id="UP000267606">
    <property type="component" value="Unassembled WGS sequence"/>
</dbReference>
<dbReference type="InterPro" id="IPR032451">
    <property type="entry name" value="SMARCC_C"/>
</dbReference>
<dbReference type="WBParaSite" id="OFLC_0001006701-mRNA-1">
    <property type="protein sequence ID" value="OFLC_0001006701-mRNA-1"/>
    <property type="gene ID" value="OFLC_0001006701"/>
</dbReference>
<gene>
    <name evidence="3" type="ORF">OFLC_LOCUS10071</name>
</gene>
<accession>A0A183HRF6</accession>
<feature type="region of interest" description="Disordered" evidence="1">
    <location>
        <begin position="55"/>
        <end position="86"/>
    </location>
</feature>